<comment type="caution">
    <text evidence="2">The sequence shown here is derived from an EMBL/GenBank/DDBJ whole genome shotgun (WGS) entry which is preliminary data.</text>
</comment>
<dbReference type="RefSeq" id="WP_180569810.1">
    <property type="nucleotide sequence ID" value="NZ_JACCKB010000030.1"/>
</dbReference>
<evidence type="ECO:0000313" key="2">
    <source>
        <dbReference type="EMBL" id="NYZ67787.1"/>
    </source>
</evidence>
<evidence type="ECO:0000256" key="1">
    <source>
        <dbReference type="SAM" id="Phobius"/>
    </source>
</evidence>
<proteinExistence type="predicted"/>
<feature type="transmembrane region" description="Helical" evidence="1">
    <location>
        <begin position="86"/>
        <end position="108"/>
    </location>
</feature>
<dbReference type="Proteomes" id="UP000569732">
    <property type="component" value="Unassembled WGS sequence"/>
</dbReference>
<sequence>MSYIYLVFCIILVVSILLYIFRDRLNAFIKGQPYREYLEQKIAELDEQIELVKSQISTEDKGRAELYQPNFLTNFRDNYWGAWPRTLLVITVTILGSIGLAWISYLFGFGSKPSLFSLLPISLGVLSMMGLAYLINKRWPN</sequence>
<name>A0A853IE53_9GAMM</name>
<feature type="transmembrane region" description="Helical" evidence="1">
    <location>
        <begin position="114"/>
        <end position="135"/>
    </location>
</feature>
<keyword evidence="1" id="KW-0472">Membrane</keyword>
<protein>
    <submittedName>
        <fullName evidence="2">Uncharacterized protein</fullName>
    </submittedName>
</protein>
<feature type="transmembrane region" description="Helical" evidence="1">
    <location>
        <begin position="5"/>
        <end position="21"/>
    </location>
</feature>
<dbReference type="EMBL" id="JACCKB010000030">
    <property type="protein sequence ID" value="NYZ67787.1"/>
    <property type="molecule type" value="Genomic_DNA"/>
</dbReference>
<accession>A0A853IE53</accession>
<keyword evidence="3" id="KW-1185">Reference proteome</keyword>
<gene>
    <name evidence="2" type="ORF">H0A36_17375</name>
</gene>
<keyword evidence="1" id="KW-1133">Transmembrane helix</keyword>
<reference evidence="2 3" key="1">
    <citation type="submission" date="2020-07" db="EMBL/GenBank/DDBJ databases">
        <title>Endozoicomonas sp. nov., isolated from sediment.</title>
        <authorList>
            <person name="Gu T."/>
        </authorList>
    </citation>
    <scope>NUCLEOTIDE SEQUENCE [LARGE SCALE GENOMIC DNA]</scope>
    <source>
        <strain evidence="2 3">SM1973</strain>
    </source>
</reference>
<evidence type="ECO:0000313" key="3">
    <source>
        <dbReference type="Proteomes" id="UP000569732"/>
    </source>
</evidence>
<organism evidence="2 3">
    <name type="scientific">Spartinivicinus marinus</name>
    <dbReference type="NCBI Taxonomy" id="2994442"/>
    <lineage>
        <taxon>Bacteria</taxon>
        <taxon>Pseudomonadati</taxon>
        <taxon>Pseudomonadota</taxon>
        <taxon>Gammaproteobacteria</taxon>
        <taxon>Oceanospirillales</taxon>
        <taxon>Zooshikellaceae</taxon>
        <taxon>Spartinivicinus</taxon>
    </lineage>
</organism>
<keyword evidence="1" id="KW-0812">Transmembrane</keyword>
<dbReference type="AlphaFoldDB" id="A0A853IE53"/>